<dbReference type="EMBL" id="WKLC01000102">
    <property type="protein sequence ID" value="MSE14385.1"/>
    <property type="molecule type" value="Genomic_DNA"/>
</dbReference>
<reference evidence="1 2" key="1">
    <citation type="submission" date="2019-11" db="EMBL/GenBank/DDBJ databases">
        <title>Draft Genome Sequence of Plant Growth-Promoting Rhizosphere-Associated Bacteria.</title>
        <authorList>
            <person name="Vasilyev I.Y."/>
            <person name="Radchenko V."/>
            <person name="Ilnitskaya E.V."/>
        </authorList>
    </citation>
    <scope>NUCLEOTIDE SEQUENCE [LARGE SCALE GENOMIC DNA]</scope>
    <source>
        <strain evidence="1 2">VRA_MhP_f</strain>
    </source>
</reference>
<proteinExistence type="predicted"/>
<dbReference type="InterPro" id="IPR031832">
    <property type="entry name" value="DUF4747"/>
</dbReference>
<accession>A0A7X2SUB2</accession>
<dbReference type="Pfam" id="PF15931">
    <property type="entry name" value="DUF4747"/>
    <property type="match status" value="1"/>
</dbReference>
<gene>
    <name evidence="1" type="ORF">GKC49_04270</name>
</gene>
<evidence type="ECO:0000313" key="2">
    <source>
        <dbReference type="Proteomes" id="UP000461948"/>
    </source>
</evidence>
<dbReference type="AlphaFoldDB" id="A0A7X2SUB2"/>
<comment type="caution">
    <text evidence="1">The sequence shown here is derived from an EMBL/GenBank/DDBJ whole genome shotgun (WGS) entry which is preliminary data.</text>
</comment>
<dbReference type="Proteomes" id="UP000461948">
    <property type="component" value="Unassembled WGS sequence"/>
</dbReference>
<organism evidence="1 2">
    <name type="scientific">Enterobacter agglomerans</name>
    <name type="common">Erwinia herbicola</name>
    <name type="synonym">Pantoea agglomerans</name>
    <dbReference type="NCBI Taxonomy" id="549"/>
    <lineage>
        <taxon>Bacteria</taxon>
        <taxon>Pseudomonadati</taxon>
        <taxon>Pseudomonadota</taxon>
        <taxon>Gammaproteobacteria</taxon>
        <taxon>Enterobacterales</taxon>
        <taxon>Erwiniaceae</taxon>
        <taxon>Pantoea</taxon>
        <taxon>Pantoea agglomerans group</taxon>
    </lineage>
</organism>
<dbReference type="RefSeq" id="WP_346527950.1">
    <property type="nucleotide sequence ID" value="NZ_JBDFNH010000001.1"/>
</dbReference>
<sequence length="304" mass="34965">MASFIFFNIQLLPNESSAEVGVRGYKKLFQHLKERNISEIRSKNHLSYHFNFGKNSYIGPYEFYPEPGGVNGNFIKYNETDDVTELLTDKLLFERSKQRSAVSGKKKIPFIFDAKDHILAIDQNAAPSNNYQKLTELLTYFLQEIATKEFPNHSLTINMLSLPSALESVFTEAIAYKSVDVDLYAPNGDDAENILDEMKQSKMQKLKINGSTDEGYMLSVPPFVKKIIKFAQTHGRIKMRYKVRLENSQETKMISYDSENSPLKLNIRHSKSDESDKTFLISCSRKIKKFLKTKENVLQEDEIV</sequence>
<protein>
    <submittedName>
        <fullName evidence="1">DUF4747 family protein</fullName>
    </submittedName>
</protein>
<name>A0A7X2SUB2_ENTAG</name>
<evidence type="ECO:0000313" key="1">
    <source>
        <dbReference type="EMBL" id="MSE14385.1"/>
    </source>
</evidence>